<dbReference type="EMBL" id="AGEL01000003">
    <property type="protein sequence ID" value="EHO18189.1"/>
    <property type="molecule type" value="Genomic_DNA"/>
</dbReference>
<dbReference type="GO" id="GO:0043365">
    <property type="term" value="F:[formate-C-acetyltransferase]-activating enzyme activity"/>
    <property type="evidence" value="ECO:0007669"/>
    <property type="project" value="InterPro"/>
</dbReference>
<dbReference type="InterPro" id="IPR007197">
    <property type="entry name" value="rSAM"/>
</dbReference>
<dbReference type="SFLD" id="SFLDS00029">
    <property type="entry name" value="Radical_SAM"/>
    <property type="match status" value="1"/>
</dbReference>
<dbReference type="PANTHER" id="PTHR30352">
    <property type="entry name" value="PYRUVATE FORMATE-LYASE-ACTIVATING ENZYME"/>
    <property type="match status" value="1"/>
</dbReference>
<accession>A0AA36Y6N8</accession>
<dbReference type="Gene3D" id="3.20.20.70">
    <property type="entry name" value="Aldolase class I"/>
    <property type="match status" value="1"/>
</dbReference>
<evidence type="ECO:0000256" key="8">
    <source>
        <dbReference type="ARBA" id="ARBA00023002"/>
    </source>
</evidence>
<name>A0AA36Y6N8_9FIRM</name>
<comment type="caution">
    <text evidence="13">The sequence shown here is derived from an EMBL/GenBank/DDBJ whole genome shotgun (WGS) entry which is preliminary data.</text>
</comment>
<comment type="cofactor">
    <cofactor evidence="1">
        <name>[4Fe-4S] cluster</name>
        <dbReference type="ChEBI" id="CHEBI:49883"/>
    </cofactor>
</comment>
<keyword evidence="14" id="KW-1185">Reference proteome</keyword>
<dbReference type="EC" id="1.97.1.-" evidence="12"/>
<dbReference type="PANTHER" id="PTHR30352:SF2">
    <property type="entry name" value="ANAEROBIC RIBONUCLEOSIDE-TRIPHOSPHATE REDUCTASE-ACTIVATING PROTEIN"/>
    <property type="match status" value="1"/>
</dbReference>
<dbReference type="SFLD" id="SFLDG01066">
    <property type="entry name" value="organic_radical-activating_enz"/>
    <property type="match status" value="1"/>
</dbReference>
<dbReference type="InterPro" id="IPR034457">
    <property type="entry name" value="Organic_radical-activating"/>
</dbReference>
<dbReference type="GeneID" id="86940165"/>
<evidence type="ECO:0000256" key="4">
    <source>
        <dbReference type="ARBA" id="ARBA00014281"/>
    </source>
</evidence>
<protein>
    <recommendedName>
        <fullName evidence="4 12">Anaerobic ribonucleoside-triphosphate reductase-activating protein</fullName>
        <ecNumber evidence="12">1.97.1.-</ecNumber>
    </recommendedName>
</protein>
<evidence type="ECO:0000256" key="9">
    <source>
        <dbReference type="ARBA" id="ARBA00023004"/>
    </source>
</evidence>
<evidence type="ECO:0000256" key="11">
    <source>
        <dbReference type="ARBA" id="ARBA00047365"/>
    </source>
</evidence>
<evidence type="ECO:0000256" key="7">
    <source>
        <dbReference type="ARBA" id="ARBA00022723"/>
    </source>
</evidence>
<keyword evidence="7" id="KW-0479">Metal-binding</keyword>
<keyword evidence="10" id="KW-0411">Iron-sulfur</keyword>
<keyword evidence="6" id="KW-0949">S-adenosyl-L-methionine</keyword>
<gene>
    <name evidence="13" type="ORF">HMPREF9623_00373</name>
</gene>
<evidence type="ECO:0000256" key="6">
    <source>
        <dbReference type="ARBA" id="ARBA00022691"/>
    </source>
</evidence>
<dbReference type="NCBIfam" id="TIGR02491">
    <property type="entry name" value="NrdG"/>
    <property type="match status" value="1"/>
</dbReference>
<evidence type="ECO:0000256" key="3">
    <source>
        <dbReference type="ARBA" id="ARBA00009777"/>
    </source>
</evidence>
<dbReference type="InterPro" id="IPR012837">
    <property type="entry name" value="NrdG"/>
</dbReference>
<dbReference type="SUPFAM" id="SSF102114">
    <property type="entry name" value="Radical SAM enzymes"/>
    <property type="match status" value="1"/>
</dbReference>
<dbReference type="GO" id="GO:0004748">
    <property type="term" value="F:ribonucleoside-diphosphate reductase activity, thioredoxin disulfide as acceptor"/>
    <property type="evidence" value="ECO:0007669"/>
    <property type="project" value="TreeGrafter"/>
</dbReference>
<dbReference type="InterPro" id="IPR013785">
    <property type="entry name" value="Aldolase_TIM"/>
</dbReference>
<dbReference type="GO" id="GO:0046872">
    <property type="term" value="F:metal ion binding"/>
    <property type="evidence" value="ECO:0007669"/>
    <property type="project" value="UniProtKB-KW"/>
</dbReference>
<evidence type="ECO:0000256" key="10">
    <source>
        <dbReference type="ARBA" id="ARBA00023014"/>
    </source>
</evidence>
<evidence type="ECO:0000256" key="2">
    <source>
        <dbReference type="ARBA" id="ARBA00003852"/>
    </source>
</evidence>
<keyword evidence="5" id="KW-0004">4Fe-4S</keyword>
<dbReference type="PIRSF" id="PIRSF000368">
    <property type="entry name" value="NrdG"/>
    <property type="match status" value="1"/>
</dbReference>
<proteinExistence type="inferred from homology"/>
<dbReference type="PROSITE" id="PS01087">
    <property type="entry name" value="RADICAL_ACTIVATING"/>
    <property type="match status" value="1"/>
</dbReference>
<evidence type="ECO:0000313" key="13">
    <source>
        <dbReference type="EMBL" id="EHO18189.1"/>
    </source>
</evidence>
<evidence type="ECO:0000313" key="14">
    <source>
        <dbReference type="Proteomes" id="UP000018466"/>
    </source>
</evidence>
<keyword evidence="8 12" id="KW-0560">Oxidoreductase</keyword>
<keyword evidence="9" id="KW-0408">Iron</keyword>
<dbReference type="GO" id="GO:0051539">
    <property type="term" value="F:4 iron, 4 sulfur cluster binding"/>
    <property type="evidence" value="ECO:0007669"/>
    <property type="project" value="UniProtKB-KW"/>
</dbReference>
<comment type="function">
    <text evidence="2 12">Activation of anaerobic ribonucleoside-triphosphate reductase under anaerobic conditions by generation of an organic free radical, using S-adenosylmethionine and reduced flavodoxin as cosubstrates to produce 5'-deoxy-adenosine.</text>
</comment>
<evidence type="ECO:0000256" key="1">
    <source>
        <dbReference type="ARBA" id="ARBA00001966"/>
    </source>
</evidence>
<dbReference type="SFLD" id="SFLDF00299">
    <property type="entry name" value="anaerobic_ribonucleoside-triph"/>
    <property type="match status" value="1"/>
</dbReference>
<evidence type="ECO:0000256" key="12">
    <source>
        <dbReference type="PIRNR" id="PIRNR000368"/>
    </source>
</evidence>
<dbReference type="Proteomes" id="UP000018466">
    <property type="component" value="Unassembled WGS sequence"/>
</dbReference>
<dbReference type="InterPro" id="IPR001989">
    <property type="entry name" value="Radical_activat_CS"/>
</dbReference>
<dbReference type="SFLD" id="SFLDG01063">
    <property type="entry name" value="activating_enzymes__group_1"/>
    <property type="match status" value="1"/>
</dbReference>
<dbReference type="InterPro" id="IPR058240">
    <property type="entry name" value="rSAM_sf"/>
</dbReference>
<reference evidence="13 14" key="1">
    <citation type="submission" date="2011-10" db="EMBL/GenBank/DDBJ databases">
        <title>The Genome Sequence of Lachnospiraceae bacterium ACC2.</title>
        <authorList>
            <consortium name="The Broad Institute Genome Sequencing Platform"/>
            <person name="Earl A."/>
            <person name="Ward D."/>
            <person name="Feldgarden M."/>
            <person name="Gevers D."/>
            <person name="Sizova M."/>
            <person name="Hazen A."/>
            <person name="Epstein S."/>
            <person name="Young S.K."/>
            <person name="Zeng Q."/>
            <person name="Gargeya S."/>
            <person name="Fitzgerald M."/>
            <person name="Haas B."/>
            <person name="Abouelleil A."/>
            <person name="Alvarado L."/>
            <person name="Arachchi H.M."/>
            <person name="Berlin A."/>
            <person name="Brown A."/>
            <person name="Chapman S.B."/>
            <person name="Chen Z."/>
            <person name="Dunbar C."/>
            <person name="Freedman E."/>
            <person name="Gearin G."/>
            <person name="Goldberg J."/>
            <person name="Griggs A."/>
            <person name="Gujja S."/>
            <person name="Heiman D."/>
            <person name="Howarth C."/>
            <person name="Larson L."/>
            <person name="Lui A."/>
            <person name="MacDonald P.J.P."/>
            <person name="Montmayeur A."/>
            <person name="Murphy C."/>
            <person name="Neiman D."/>
            <person name="Pearson M."/>
            <person name="Priest M."/>
            <person name="Roberts A."/>
            <person name="Saif S."/>
            <person name="Shea T."/>
            <person name="Shenoy N."/>
            <person name="Sisk P."/>
            <person name="Stolte C."/>
            <person name="Sykes S."/>
            <person name="Wortman J."/>
            <person name="Nusbaum C."/>
            <person name="Birren B."/>
        </authorList>
    </citation>
    <scope>NUCLEOTIDE SEQUENCE [LARGE SCALE GENOMIC DNA]</scope>
    <source>
        <strain evidence="13 14">ACC2</strain>
    </source>
</reference>
<dbReference type="Pfam" id="PF13353">
    <property type="entry name" value="Fer4_12"/>
    <property type="match status" value="1"/>
</dbReference>
<organism evidence="13 14">
    <name type="scientific">Stomatobaculum longum</name>
    <dbReference type="NCBI Taxonomy" id="796942"/>
    <lineage>
        <taxon>Bacteria</taxon>
        <taxon>Bacillati</taxon>
        <taxon>Bacillota</taxon>
        <taxon>Clostridia</taxon>
        <taxon>Lachnospirales</taxon>
        <taxon>Lachnospiraceae</taxon>
        <taxon>Stomatobaculum</taxon>
    </lineage>
</organism>
<dbReference type="AlphaFoldDB" id="A0AA36Y6N8"/>
<evidence type="ECO:0000256" key="5">
    <source>
        <dbReference type="ARBA" id="ARBA00022485"/>
    </source>
</evidence>
<sequence length="182" mass="21008">MNYGQVFYADTANGIGARISLFVSGCTHHCPGCFNEETWDFNFGEPFTREVEDDIIEHLRPSYIDGLSLLGGEPMEAQNQRALLPFLERVKQEVPHATIWIYSGYTFEELLDSENPRCHTEATERILGLSDILVDGEFILAEKDVNLRFRGSRNQRILELKESLRAHAPVRSRYEQPRKRLY</sequence>
<dbReference type="RefSeq" id="WP_009532207.1">
    <property type="nucleotide sequence ID" value="NZ_JH590861.1"/>
</dbReference>
<dbReference type="CDD" id="cd01335">
    <property type="entry name" value="Radical_SAM"/>
    <property type="match status" value="1"/>
</dbReference>
<comment type="catalytic activity">
    <reaction evidence="11">
        <text>glycyl-[protein] + reduced [flavodoxin] + S-adenosyl-L-methionine = glycin-2-yl radical-[protein] + semiquinone [flavodoxin] + 5'-deoxyadenosine + L-methionine + H(+)</text>
        <dbReference type="Rhea" id="RHEA:61976"/>
        <dbReference type="Rhea" id="RHEA-COMP:10622"/>
        <dbReference type="Rhea" id="RHEA-COMP:14480"/>
        <dbReference type="Rhea" id="RHEA-COMP:15993"/>
        <dbReference type="Rhea" id="RHEA-COMP:15994"/>
        <dbReference type="ChEBI" id="CHEBI:15378"/>
        <dbReference type="ChEBI" id="CHEBI:17319"/>
        <dbReference type="ChEBI" id="CHEBI:29947"/>
        <dbReference type="ChEBI" id="CHEBI:32722"/>
        <dbReference type="ChEBI" id="CHEBI:57618"/>
        <dbReference type="ChEBI" id="CHEBI:57844"/>
        <dbReference type="ChEBI" id="CHEBI:59789"/>
        <dbReference type="ChEBI" id="CHEBI:140311"/>
    </reaction>
</comment>
<comment type="similarity">
    <text evidence="3 12">Belongs to the organic radical-activating enzymes family.</text>
</comment>